<accession>A0A1R4JVN4</accession>
<gene>
    <name evidence="1" type="ORF">FM104_09180</name>
</gene>
<sequence>MGVRDEVAAHYRLADGDYIPATTTLDYLVGAIAGCLAGTFGGRLAALGQSASDGALVTEATGELVVADGVIRVRSVDLRYELKIADGIDAAKVRRAHETHARFCPVAQSVKDSIEINTHLEIVTPKA</sequence>
<proteinExistence type="predicted"/>
<dbReference type="AlphaFoldDB" id="A0A1R4JVN4"/>
<protein>
    <recommendedName>
        <fullName evidence="3">OsmC family protein</fullName>
    </recommendedName>
</protein>
<dbReference type="SUPFAM" id="SSF82784">
    <property type="entry name" value="OsmC-like"/>
    <property type="match status" value="1"/>
</dbReference>
<evidence type="ECO:0000313" key="2">
    <source>
        <dbReference type="Proteomes" id="UP000196320"/>
    </source>
</evidence>
<name>A0A1R4JVN4_9MICO</name>
<evidence type="ECO:0000313" key="1">
    <source>
        <dbReference type="EMBL" id="SJN36321.1"/>
    </source>
</evidence>
<dbReference type="Proteomes" id="UP000196320">
    <property type="component" value="Unassembled WGS sequence"/>
</dbReference>
<keyword evidence="2" id="KW-1185">Reference proteome</keyword>
<reference evidence="1 2" key="1">
    <citation type="submission" date="2017-02" db="EMBL/GenBank/DDBJ databases">
        <authorList>
            <person name="Peterson S.W."/>
        </authorList>
    </citation>
    <scope>NUCLEOTIDE SEQUENCE [LARGE SCALE GENOMIC DNA]</scope>
    <source>
        <strain evidence="1 2">B Mb 05.01</strain>
    </source>
</reference>
<dbReference type="InterPro" id="IPR015946">
    <property type="entry name" value="KH_dom-like_a/b"/>
</dbReference>
<dbReference type="InterPro" id="IPR036102">
    <property type="entry name" value="OsmC/Ohrsf"/>
</dbReference>
<evidence type="ECO:0008006" key="3">
    <source>
        <dbReference type="Google" id="ProtNLM"/>
    </source>
</evidence>
<dbReference type="Gene3D" id="3.30.300.20">
    <property type="match status" value="1"/>
</dbReference>
<organism evidence="1 2">
    <name type="scientific">Microbacterium esteraromaticum</name>
    <dbReference type="NCBI Taxonomy" id="57043"/>
    <lineage>
        <taxon>Bacteria</taxon>
        <taxon>Bacillati</taxon>
        <taxon>Actinomycetota</taxon>
        <taxon>Actinomycetes</taxon>
        <taxon>Micrococcales</taxon>
        <taxon>Microbacteriaceae</taxon>
        <taxon>Microbacterium</taxon>
    </lineage>
</organism>
<dbReference type="InterPro" id="IPR003718">
    <property type="entry name" value="OsmC/Ohr_fam"/>
</dbReference>
<dbReference type="Pfam" id="PF02566">
    <property type="entry name" value="OsmC"/>
    <property type="match status" value="1"/>
</dbReference>
<dbReference type="EMBL" id="FUKO01000021">
    <property type="protein sequence ID" value="SJN36321.1"/>
    <property type="molecule type" value="Genomic_DNA"/>
</dbReference>